<accession>A0ACC1XN05</accession>
<keyword evidence="1" id="KW-0472">Membrane</keyword>
<organism evidence="1 2">
    <name type="scientific">Melia azedarach</name>
    <name type="common">Chinaberry tree</name>
    <dbReference type="NCBI Taxonomy" id="155640"/>
    <lineage>
        <taxon>Eukaryota</taxon>
        <taxon>Viridiplantae</taxon>
        <taxon>Streptophyta</taxon>
        <taxon>Embryophyta</taxon>
        <taxon>Tracheophyta</taxon>
        <taxon>Spermatophyta</taxon>
        <taxon>Magnoliopsida</taxon>
        <taxon>eudicotyledons</taxon>
        <taxon>Gunneridae</taxon>
        <taxon>Pentapetalae</taxon>
        <taxon>rosids</taxon>
        <taxon>malvids</taxon>
        <taxon>Sapindales</taxon>
        <taxon>Meliaceae</taxon>
        <taxon>Melia</taxon>
    </lineage>
</organism>
<comment type="caution">
    <text evidence="1">The sequence shown here is derived from an EMBL/GenBank/DDBJ whole genome shotgun (WGS) entry which is preliminary data.</text>
</comment>
<evidence type="ECO:0000313" key="1">
    <source>
        <dbReference type="EMBL" id="KAJ4712129.1"/>
    </source>
</evidence>
<gene>
    <name evidence="1" type="ORF">OWV82_014428</name>
</gene>
<evidence type="ECO:0000313" key="2">
    <source>
        <dbReference type="Proteomes" id="UP001164539"/>
    </source>
</evidence>
<reference evidence="1 2" key="1">
    <citation type="journal article" date="2023" name="Science">
        <title>Complex scaffold remodeling in plant triterpene biosynthesis.</title>
        <authorList>
            <person name="De La Pena R."/>
            <person name="Hodgson H."/>
            <person name="Liu J.C."/>
            <person name="Stephenson M.J."/>
            <person name="Martin A.C."/>
            <person name="Owen C."/>
            <person name="Harkess A."/>
            <person name="Leebens-Mack J."/>
            <person name="Jimenez L.E."/>
            <person name="Osbourn A."/>
            <person name="Sattely E.S."/>
        </authorList>
    </citation>
    <scope>NUCLEOTIDE SEQUENCE [LARGE SCALE GENOMIC DNA]</scope>
    <source>
        <strain evidence="2">cv. JPN11</strain>
        <tissue evidence="1">Leaf</tissue>
    </source>
</reference>
<protein>
    <submittedName>
        <fullName evidence="1">Transmembrane protein</fullName>
    </submittedName>
</protein>
<sequence>MEMARIRNWWSHSKTVTLIWFISLVLFYSLFHMALQNSSQNYPSSNPGSRISNEEQRARLYDKMARDLDEHGAAFLKQGETSQSLSLSDIFSLKDGVVTPVHKAANPPVRANVLYLSPEYSVPISDAVKRIFSSHFDKAIWFQNSSLYHFSMFHASHHISPVPATEDEIEAEATAVRTVAEGICPVKIVLDRVVLTSTGVLLGCWQVISGTDPITIRAKLRAALPHAPEKQLYDPAILHTSFARLLGHPTASPMELHNTSDQLRFFHEIVDRLNNEIRGSKAVVSELWYVEEHDVLALALDGRMKQLQAMGDWSEDLIAFGGVVSSRRSVAVTEKLNFTPDGNNPPWPMLPPKRDSNRREWRCFSLSKGISPQVDFGSSSWTWTEVKDTGNIFSVEADDRNSICKPNCIYFSDDSVEMYWHIRWGGGRNTGTFNIQDGTLVPHSWPNLILLCGFNRWNTNTISSHLISSFKLLDMF</sequence>
<proteinExistence type="predicted"/>
<keyword evidence="1" id="KW-0812">Transmembrane</keyword>
<name>A0ACC1XN05_MELAZ</name>
<keyword evidence="2" id="KW-1185">Reference proteome</keyword>
<dbReference type="EMBL" id="CM051401">
    <property type="protein sequence ID" value="KAJ4712129.1"/>
    <property type="molecule type" value="Genomic_DNA"/>
</dbReference>
<dbReference type="Proteomes" id="UP001164539">
    <property type="component" value="Chromosome 8"/>
</dbReference>